<sequence>MINKEQIKIIVEAMKPFKPSKIGIFGSVARNEESPESDIDILYQFNETIGLFKLIQLQEHLQKKLNRKVDLISEKYLHPQLKSHVLNEVKIIYGN</sequence>
<comment type="caution">
    <text evidence="1">The sequence shown here is derived from an EMBL/GenBank/DDBJ whole genome shotgun (WGS) entry which is preliminary data.</text>
</comment>
<organism evidence="1 2">
    <name type="scientific">Mesonia oceanica</name>
    <dbReference type="NCBI Taxonomy" id="2687242"/>
    <lineage>
        <taxon>Bacteria</taxon>
        <taxon>Pseudomonadati</taxon>
        <taxon>Bacteroidota</taxon>
        <taxon>Flavobacteriia</taxon>
        <taxon>Flavobacteriales</taxon>
        <taxon>Flavobacteriaceae</taxon>
        <taxon>Mesonia</taxon>
    </lineage>
</organism>
<dbReference type="EMBL" id="CABVMM010000006">
    <property type="protein sequence ID" value="VVV00600.1"/>
    <property type="molecule type" value="Genomic_DNA"/>
</dbReference>
<gene>
    <name evidence="1" type="ORF">FVB9532_01873</name>
</gene>
<dbReference type="Proteomes" id="UP000356253">
    <property type="component" value="Unassembled WGS sequence"/>
</dbReference>
<keyword evidence="2" id="KW-1185">Reference proteome</keyword>
<accession>A0AC61Y8A5</accession>
<reference evidence="1" key="1">
    <citation type="submission" date="2019-09" db="EMBL/GenBank/DDBJ databases">
        <authorList>
            <person name="Rodrigo-Torres L."/>
            <person name="Arahal R. D."/>
            <person name="Lucena T."/>
        </authorList>
    </citation>
    <scope>NUCLEOTIDE SEQUENCE</scope>
    <source>
        <strain evidence="1">ISS653</strain>
    </source>
</reference>
<evidence type="ECO:0000313" key="1">
    <source>
        <dbReference type="EMBL" id="VVV00600.1"/>
    </source>
</evidence>
<proteinExistence type="predicted"/>
<evidence type="ECO:0000313" key="2">
    <source>
        <dbReference type="Proteomes" id="UP000356253"/>
    </source>
</evidence>
<protein>
    <submittedName>
        <fullName evidence="1">Uncharacterized protein</fullName>
    </submittedName>
</protein>
<name>A0AC61Y8A5_9FLAO</name>